<name>A0A7X6B0F8_STRMQ</name>
<gene>
    <name evidence="1" type="ORF">SMALB_7172</name>
</gene>
<evidence type="ECO:0000313" key="2">
    <source>
        <dbReference type="Proteomes" id="UP000536624"/>
    </source>
</evidence>
<proteinExistence type="predicted"/>
<accession>A0A7X6B0F8</accession>
<dbReference type="Proteomes" id="UP000536624">
    <property type="component" value="Unassembled WGS sequence"/>
</dbReference>
<reference evidence="1 2" key="1">
    <citation type="submission" date="2020-02" db="EMBL/GenBank/DDBJ databases">
        <title>Streptomyces malaysiensis DSM14702 (JHCC583434, PFL_A843) Genome sequencing and assembly.</title>
        <authorList>
            <person name="Samborskyy M."/>
        </authorList>
    </citation>
    <scope>NUCLEOTIDE SEQUENCE [LARGE SCALE GENOMIC DNA]</scope>
    <source>
        <strain evidence="1 2">DSM 14702</strain>
    </source>
</reference>
<comment type="caution">
    <text evidence="1">The sequence shown here is derived from an EMBL/GenBank/DDBJ whole genome shotgun (WGS) entry which is preliminary data.</text>
</comment>
<dbReference type="AlphaFoldDB" id="A0A7X6B0F8"/>
<organism evidence="1 2">
    <name type="scientific">Streptomyces malaysiensis</name>
    <dbReference type="NCBI Taxonomy" id="92644"/>
    <lineage>
        <taxon>Bacteria</taxon>
        <taxon>Bacillati</taxon>
        <taxon>Actinomycetota</taxon>
        <taxon>Actinomycetes</taxon>
        <taxon>Kitasatosporales</taxon>
        <taxon>Streptomycetaceae</taxon>
        <taxon>Streptomyces</taxon>
        <taxon>Streptomyces violaceusniger group</taxon>
    </lineage>
</organism>
<sequence>MNISRSKLALGDGDGALESLEAAWDIAPEMARVHPTSQELMRVLTSLHRRSNPRLTKLAKRAGVPF</sequence>
<dbReference type="EMBL" id="JAALLH010000001">
    <property type="protein sequence ID" value="NIY69068.1"/>
    <property type="molecule type" value="Genomic_DNA"/>
</dbReference>
<dbReference type="RefSeq" id="WP_244453234.1">
    <property type="nucleotide sequence ID" value="NZ_JAALLH010000001.1"/>
</dbReference>
<evidence type="ECO:0000313" key="1">
    <source>
        <dbReference type="EMBL" id="NIY69068.1"/>
    </source>
</evidence>
<protein>
    <submittedName>
        <fullName evidence="1">XRE family transcriptional regulator</fullName>
    </submittedName>
</protein>